<evidence type="ECO:0000313" key="2">
    <source>
        <dbReference type="Proteomes" id="UP000887577"/>
    </source>
</evidence>
<feature type="compositionally biased region" description="Polar residues" evidence="1">
    <location>
        <begin position="185"/>
        <end position="201"/>
    </location>
</feature>
<evidence type="ECO:0000256" key="1">
    <source>
        <dbReference type="SAM" id="MobiDB-lite"/>
    </source>
</evidence>
<organism evidence="2 3">
    <name type="scientific">Panagrolaimus superbus</name>
    <dbReference type="NCBI Taxonomy" id="310955"/>
    <lineage>
        <taxon>Eukaryota</taxon>
        <taxon>Metazoa</taxon>
        <taxon>Ecdysozoa</taxon>
        <taxon>Nematoda</taxon>
        <taxon>Chromadorea</taxon>
        <taxon>Rhabditida</taxon>
        <taxon>Tylenchina</taxon>
        <taxon>Panagrolaimomorpha</taxon>
        <taxon>Panagrolaimoidea</taxon>
        <taxon>Panagrolaimidae</taxon>
        <taxon>Panagrolaimus</taxon>
    </lineage>
</organism>
<feature type="compositionally biased region" description="Pro residues" evidence="1">
    <location>
        <begin position="81"/>
        <end position="91"/>
    </location>
</feature>
<feature type="region of interest" description="Disordered" evidence="1">
    <location>
        <begin position="65"/>
        <end position="95"/>
    </location>
</feature>
<keyword evidence="2" id="KW-1185">Reference proteome</keyword>
<dbReference type="WBParaSite" id="PSU_v2.g5644.t1">
    <property type="protein sequence ID" value="PSU_v2.g5644.t1"/>
    <property type="gene ID" value="PSU_v2.g5644"/>
</dbReference>
<protein>
    <submittedName>
        <fullName evidence="3">Uncharacterized protein</fullName>
    </submittedName>
</protein>
<dbReference type="AlphaFoldDB" id="A0A914Z5X0"/>
<dbReference type="Proteomes" id="UP000887577">
    <property type="component" value="Unplaced"/>
</dbReference>
<reference evidence="3" key="1">
    <citation type="submission" date="2022-11" db="UniProtKB">
        <authorList>
            <consortium name="WormBaseParasite"/>
        </authorList>
    </citation>
    <scope>IDENTIFICATION</scope>
</reference>
<proteinExistence type="predicted"/>
<feature type="compositionally biased region" description="Polar residues" evidence="1">
    <location>
        <begin position="65"/>
        <end position="75"/>
    </location>
</feature>
<sequence length="201" mass="21880">MTTTALTVNENQVGELQEEINTLVTKTNELIASSSVDPSVAALLQSMTVIIKLLAKQNLNVNNSSNHSTVASNNGPAPMAAAPPPPPPIQQLPPLNVQTDDEQRDRVIMPIEINSEIQAKCKEMLEKRRKSVRIEDSSSNESSQSSDSESEKKKKPLKKNSVSDRSKTTTRTSSTRKPQPRKRSSISSRGSADKQNGCTIS</sequence>
<name>A0A914Z5X0_9BILA</name>
<feature type="region of interest" description="Disordered" evidence="1">
    <location>
        <begin position="130"/>
        <end position="201"/>
    </location>
</feature>
<accession>A0A914Z5X0</accession>
<feature type="compositionally biased region" description="Low complexity" evidence="1">
    <location>
        <begin position="137"/>
        <end position="147"/>
    </location>
</feature>
<evidence type="ECO:0000313" key="3">
    <source>
        <dbReference type="WBParaSite" id="PSU_v2.g5644.t1"/>
    </source>
</evidence>